<evidence type="ECO:0000256" key="1">
    <source>
        <dbReference type="SAM" id="MobiDB-lite"/>
    </source>
</evidence>
<dbReference type="Proteomes" id="UP000250123">
    <property type="component" value="Chromosome SHEWBE"/>
</dbReference>
<gene>
    <name evidence="2" type="ORF">SHEWBE_3638</name>
</gene>
<organism evidence="2 3">
    <name type="scientific">Shewanella benthica</name>
    <dbReference type="NCBI Taxonomy" id="43661"/>
    <lineage>
        <taxon>Bacteria</taxon>
        <taxon>Pseudomonadati</taxon>
        <taxon>Pseudomonadota</taxon>
        <taxon>Gammaproteobacteria</taxon>
        <taxon>Alteromonadales</taxon>
        <taxon>Shewanellaceae</taxon>
        <taxon>Shewanella</taxon>
    </lineage>
</organism>
<protein>
    <submittedName>
        <fullName evidence="2">Uncharacterized protein</fullName>
    </submittedName>
</protein>
<evidence type="ECO:0000313" key="2">
    <source>
        <dbReference type="EMBL" id="SQH77601.1"/>
    </source>
</evidence>
<proteinExistence type="predicted"/>
<accession>A0A330M5Q3</accession>
<dbReference type="AlphaFoldDB" id="A0A330M5Q3"/>
<sequence>MKKSKMKFSSTRRRTQQKVKHFRTLSRQKMFFAFITPAE</sequence>
<evidence type="ECO:0000313" key="3">
    <source>
        <dbReference type="Proteomes" id="UP000250123"/>
    </source>
</evidence>
<name>A0A330M5Q3_9GAMM</name>
<feature type="region of interest" description="Disordered" evidence="1">
    <location>
        <begin position="1"/>
        <end position="21"/>
    </location>
</feature>
<reference evidence="3" key="1">
    <citation type="submission" date="2018-06" db="EMBL/GenBank/DDBJ databases">
        <authorList>
            <person name="Cea G.-C."/>
            <person name="William W."/>
        </authorList>
    </citation>
    <scope>NUCLEOTIDE SEQUENCE [LARGE SCALE GENOMIC DNA]</scope>
    <source>
        <strain evidence="3">DB21MT-2</strain>
    </source>
</reference>
<dbReference type="KEGG" id="sbk:SHEWBE_3638"/>
<dbReference type="EMBL" id="LS483452">
    <property type="protein sequence ID" value="SQH77601.1"/>
    <property type="molecule type" value="Genomic_DNA"/>
</dbReference>